<reference evidence="16" key="1">
    <citation type="journal article" date="2013" name="Genome Announc.">
        <title>Draft Genome Sequence of the Dimorphic Prosthecate Bacterium Brevundimonas abyssalis TAR-001T.</title>
        <authorList>
            <person name="Tsubouchi T."/>
            <person name="Nishi S."/>
            <person name="Usui K."/>
            <person name="Shimane Y."/>
            <person name="Takaki Y."/>
            <person name="Maruyama T."/>
            <person name="Hatada Y."/>
        </authorList>
    </citation>
    <scope>NUCLEOTIDE SEQUENCE [LARGE SCALE GENOMIC DNA]</scope>
    <source>
        <strain evidence="16">TAR-001</strain>
    </source>
</reference>
<dbReference type="GO" id="GO:0005886">
    <property type="term" value="C:plasma membrane"/>
    <property type="evidence" value="ECO:0007669"/>
    <property type="project" value="UniProtKB-SubCell"/>
</dbReference>
<evidence type="ECO:0000256" key="13">
    <source>
        <dbReference type="HAMAP-Rule" id="MF_01398"/>
    </source>
</evidence>
<keyword evidence="9 13" id="KW-0066">ATP synthesis</keyword>
<keyword evidence="2 13" id="KW-0813">Transport</keyword>
<dbReference type="AlphaFoldDB" id="A0A8E0TST3"/>
<evidence type="ECO:0000256" key="8">
    <source>
        <dbReference type="ARBA" id="ARBA00023136"/>
    </source>
</evidence>
<comment type="function">
    <text evidence="10 13">F(1)F(0) ATP synthase produces ATP from ADP in the presence of a proton or sodium gradient. F-type ATPases consist of two structural domains, F(1) containing the extramembraneous catalytic core and F(0) containing the membrane proton channel, linked together by a central stalk and a peripheral stalk. During catalysis, ATP synthesis in the catalytic domain of F(1) is coupled via a rotary mechanism of the central stalk subunits to proton translocation.</text>
</comment>
<evidence type="ECO:0000313" key="15">
    <source>
        <dbReference type="EMBL" id="GAD60579.1"/>
    </source>
</evidence>
<evidence type="ECO:0000256" key="2">
    <source>
        <dbReference type="ARBA" id="ARBA00022448"/>
    </source>
</evidence>
<comment type="caution">
    <text evidence="15">The sequence shown here is derived from an EMBL/GenBank/DDBJ whole genome shotgun (WGS) entry which is preliminary data.</text>
</comment>
<keyword evidence="6 13" id="KW-1133">Transmembrane helix</keyword>
<comment type="similarity">
    <text evidence="1 13 14">Belongs to the ATPase B chain family.</text>
</comment>
<evidence type="ECO:0000256" key="4">
    <source>
        <dbReference type="ARBA" id="ARBA00022692"/>
    </source>
</evidence>
<accession>A0A8E0TST3</accession>
<dbReference type="GO" id="GO:0012505">
    <property type="term" value="C:endomembrane system"/>
    <property type="evidence" value="ECO:0007669"/>
    <property type="project" value="UniProtKB-SubCell"/>
</dbReference>
<comment type="subcellular location">
    <subcellularLocation>
        <location evidence="13">Cell membrane</location>
        <topology evidence="13">Single-pass membrane protein</topology>
    </subcellularLocation>
    <subcellularLocation>
        <location evidence="12">Endomembrane system</location>
        <topology evidence="12">Single-pass membrane protein</topology>
    </subcellularLocation>
</comment>
<dbReference type="GO" id="GO:0046933">
    <property type="term" value="F:proton-transporting ATP synthase activity, rotational mechanism"/>
    <property type="evidence" value="ECO:0007669"/>
    <property type="project" value="UniProtKB-UniRule"/>
</dbReference>
<comment type="function">
    <text evidence="11">Component of the F(0) channel, it forms part of the peripheral stalk, linking F(1) to F(0). The b'-subunit is a diverged and duplicated form of b found in plants and photosynthetic bacteria.</text>
</comment>
<evidence type="ECO:0000256" key="11">
    <source>
        <dbReference type="ARBA" id="ARBA00025614"/>
    </source>
</evidence>
<comment type="subunit">
    <text evidence="13">F-type ATPases have 2 components, F(1) - the catalytic core - and F(0) - the membrane proton channel. F(1) has five subunits: alpha(3), beta(3), gamma(1), delta(1), epsilon(1). F(0) has three main subunits: a(1), b(2) and c(10-14). The alpha and beta chains form an alternating ring which encloses part of the gamma chain. F(1) is attached to F(0) by a central stalk formed by the gamma and epsilon chains, while a peripheral stalk is formed by the delta and b chains.</text>
</comment>
<dbReference type="GO" id="GO:0045259">
    <property type="term" value="C:proton-transporting ATP synthase complex"/>
    <property type="evidence" value="ECO:0007669"/>
    <property type="project" value="UniProtKB-KW"/>
</dbReference>
<evidence type="ECO:0000256" key="7">
    <source>
        <dbReference type="ARBA" id="ARBA00023065"/>
    </source>
</evidence>
<dbReference type="PANTHER" id="PTHR33445">
    <property type="entry name" value="ATP SYNTHASE SUBUNIT B', CHLOROPLASTIC"/>
    <property type="match status" value="1"/>
</dbReference>
<dbReference type="Pfam" id="PF00430">
    <property type="entry name" value="ATP-synt_B"/>
    <property type="match status" value="1"/>
</dbReference>
<keyword evidence="5 13" id="KW-0375">Hydrogen ion transport</keyword>
<sequence>MAAQSSDAPPTQDILPETAAAIRDGEVAPAATDTAYTEAGVEHASEGGLPQFDTQWWAGQIFWLLILFAILYVLMAKVFLPRLRGVKDERVATIAGAVEAARQVQAEAAGQAEAAKAEVEQARSTSRATAAAAKARVTEEANRRAAEEEAVVNARIAEAETAIGKTRDAAMGRVAEIAVDTAQALVERLTGKVATATEAKAAVKSEGAA</sequence>
<keyword evidence="3 13" id="KW-0138">CF(0)</keyword>
<evidence type="ECO:0000256" key="6">
    <source>
        <dbReference type="ARBA" id="ARBA00022989"/>
    </source>
</evidence>
<protein>
    <recommendedName>
        <fullName evidence="13">ATP synthase subunit b</fullName>
    </recommendedName>
    <alternativeName>
        <fullName evidence="13">ATP synthase F(0) sector subunit b</fullName>
    </alternativeName>
    <alternativeName>
        <fullName evidence="13">ATPase subunit I</fullName>
    </alternativeName>
    <alternativeName>
        <fullName evidence="13">F-type ATPase subunit b</fullName>
        <shortName evidence="13">F-ATPase subunit b</shortName>
    </alternativeName>
</protein>
<keyword evidence="8 13" id="KW-0472">Membrane</keyword>
<organism evidence="15 16">
    <name type="scientific">Brevundimonas abyssalis TAR-001</name>
    <dbReference type="NCBI Taxonomy" id="1391729"/>
    <lineage>
        <taxon>Bacteria</taxon>
        <taxon>Pseudomonadati</taxon>
        <taxon>Pseudomonadota</taxon>
        <taxon>Alphaproteobacteria</taxon>
        <taxon>Caulobacterales</taxon>
        <taxon>Caulobacteraceae</taxon>
        <taxon>Brevundimonas</taxon>
    </lineage>
</organism>
<evidence type="ECO:0000256" key="3">
    <source>
        <dbReference type="ARBA" id="ARBA00022547"/>
    </source>
</evidence>
<gene>
    <name evidence="13" type="primary">atpF</name>
    <name evidence="15" type="ORF">MBEBAB_2829</name>
</gene>
<evidence type="ECO:0000256" key="5">
    <source>
        <dbReference type="ARBA" id="ARBA00022781"/>
    </source>
</evidence>
<proteinExistence type="inferred from homology"/>
<dbReference type="GO" id="GO:0046961">
    <property type="term" value="F:proton-transporting ATPase activity, rotational mechanism"/>
    <property type="evidence" value="ECO:0007669"/>
    <property type="project" value="TreeGrafter"/>
</dbReference>
<evidence type="ECO:0000256" key="1">
    <source>
        <dbReference type="ARBA" id="ARBA00005513"/>
    </source>
</evidence>
<dbReference type="PANTHER" id="PTHR33445:SF1">
    <property type="entry name" value="ATP SYNTHASE SUBUNIT B"/>
    <property type="match status" value="1"/>
</dbReference>
<dbReference type="InterPro" id="IPR002146">
    <property type="entry name" value="ATP_synth_b/b'su_bac/chlpt"/>
</dbReference>
<evidence type="ECO:0000256" key="14">
    <source>
        <dbReference type="RuleBase" id="RU003848"/>
    </source>
</evidence>
<dbReference type="RefSeq" id="WP_021698673.1">
    <property type="nucleotide sequence ID" value="NZ_BATC01000089.1"/>
</dbReference>
<evidence type="ECO:0000256" key="9">
    <source>
        <dbReference type="ARBA" id="ARBA00023310"/>
    </source>
</evidence>
<dbReference type="HAMAP" id="MF_01398">
    <property type="entry name" value="ATP_synth_b_bprime"/>
    <property type="match status" value="1"/>
</dbReference>
<evidence type="ECO:0000313" key="16">
    <source>
        <dbReference type="Proteomes" id="UP000016569"/>
    </source>
</evidence>
<keyword evidence="7 13" id="KW-0406">Ion transport</keyword>
<keyword evidence="4 13" id="KW-0812">Transmembrane</keyword>
<dbReference type="Proteomes" id="UP000016569">
    <property type="component" value="Unassembled WGS sequence"/>
</dbReference>
<dbReference type="EMBL" id="BATC01000089">
    <property type="protein sequence ID" value="GAD60579.1"/>
    <property type="molecule type" value="Genomic_DNA"/>
</dbReference>
<evidence type="ECO:0000256" key="12">
    <source>
        <dbReference type="ARBA" id="ARBA00037847"/>
    </source>
</evidence>
<feature type="transmembrane region" description="Helical" evidence="13">
    <location>
        <begin position="61"/>
        <end position="80"/>
    </location>
</feature>
<dbReference type="OrthoDB" id="9805716at2"/>
<dbReference type="InterPro" id="IPR050059">
    <property type="entry name" value="ATP_synthase_B_chain"/>
</dbReference>
<name>A0A8E0TST3_9CAUL</name>
<evidence type="ECO:0000256" key="10">
    <source>
        <dbReference type="ARBA" id="ARBA00025198"/>
    </source>
</evidence>
<keyword evidence="16" id="KW-1185">Reference proteome</keyword>
<keyword evidence="13" id="KW-1003">Cell membrane</keyword>